<accession>A0A9Q1ID67</accession>
<reference evidence="2" key="1">
    <citation type="journal article" date="2023" name="Science">
        <title>Genome structures resolve the early diversification of teleost fishes.</title>
        <authorList>
            <person name="Parey E."/>
            <person name="Louis A."/>
            <person name="Montfort J."/>
            <person name="Bouchez O."/>
            <person name="Roques C."/>
            <person name="Iampietro C."/>
            <person name="Lluch J."/>
            <person name="Castinel A."/>
            <person name="Donnadieu C."/>
            <person name="Desvignes T."/>
            <person name="Floi Bucao C."/>
            <person name="Jouanno E."/>
            <person name="Wen M."/>
            <person name="Mejri S."/>
            <person name="Dirks R."/>
            <person name="Jansen H."/>
            <person name="Henkel C."/>
            <person name="Chen W.J."/>
            <person name="Zahm M."/>
            <person name="Cabau C."/>
            <person name="Klopp C."/>
            <person name="Thompson A.W."/>
            <person name="Robinson-Rechavi M."/>
            <person name="Braasch I."/>
            <person name="Lecointre G."/>
            <person name="Bobe J."/>
            <person name="Postlethwait J.H."/>
            <person name="Berthelot C."/>
            <person name="Roest Crollius H."/>
            <person name="Guiguen Y."/>
        </authorList>
    </citation>
    <scope>NUCLEOTIDE SEQUENCE</scope>
    <source>
        <strain evidence="2">WJC10195</strain>
    </source>
</reference>
<evidence type="ECO:0000313" key="2">
    <source>
        <dbReference type="EMBL" id="KAJ8337453.1"/>
    </source>
</evidence>
<dbReference type="AlphaFoldDB" id="A0A9Q1ID67"/>
<gene>
    <name evidence="2" type="ORF">SKAU_G00364190</name>
</gene>
<evidence type="ECO:0000256" key="1">
    <source>
        <dbReference type="SAM" id="MobiDB-lite"/>
    </source>
</evidence>
<name>A0A9Q1ID67_SYNKA</name>
<organism evidence="2 3">
    <name type="scientific">Synaphobranchus kaupii</name>
    <name type="common">Kaup's arrowtooth eel</name>
    <dbReference type="NCBI Taxonomy" id="118154"/>
    <lineage>
        <taxon>Eukaryota</taxon>
        <taxon>Metazoa</taxon>
        <taxon>Chordata</taxon>
        <taxon>Craniata</taxon>
        <taxon>Vertebrata</taxon>
        <taxon>Euteleostomi</taxon>
        <taxon>Actinopterygii</taxon>
        <taxon>Neopterygii</taxon>
        <taxon>Teleostei</taxon>
        <taxon>Anguilliformes</taxon>
        <taxon>Synaphobranchidae</taxon>
        <taxon>Synaphobranchus</taxon>
    </lineage>
</organism>
<comment type="caution">
    <text evidence="2">The sequence shown here is derived from an EMBL/GenBank/DDBJ whole genome shotgun (WGS) entry which is preliminary data.</text>
</comment>
<feature type="region of interest" description="Disordered" evidence="1">
    <location>
        <begin position="1"/>
        <end position="46"/>
    </location>
</feature>
<keyword evidence="3" id="KW-1185">Reference proteome</keyword>
<feature type="region of interest" description="Disordered" evidence="1">
    <location>
        <begin position="65"/>
        <end position="122"/>
    </location>
</feature>
<dbReference type="Proteomes" id="UP001152622">
    <property type="component" value="Chromosome 18"/>
</dbReference>
<protein>
    <submittedName>
        <fullName evidence="2">Uncharacterized protein</fullName>
    </submittedName>
</protein>
<dbReference type="EMBL" id="JAINUF010000018">
    <property type="protein sequence ID" value="KAJ8337453.1"/>
    <property type="molecule type" value="Genomic_DNA"/>
</dbReference>
<evidence type="ECO:0000313" key="3">
    <source>
        <dbReference type="Proteomes" id="UP001152622"/>
    </source>
</evidence>
<sequence length="122" mass="12900">MKTGTPFAVHAQDQEWGPRGNGERPASGSGFNQGFMQNDGRGTEARAERVGSLDFIQQVSVLSGRAGIPTGCNGRRQNHTTKEECFPLSPKPNGQELTGPDCSGELGADGRCSPVVKGRGRT</sequence>
<proteinExistence type="predicted"/>